<keyword evidence="2" id="KW-1185">Reference proteome</keyword>
<sequence>MASITAGTCQFLSLRQRCTRLLDGEFEETWMKKGNLLLSSLQHPSERPPGSGCGNTGNGGNPCVGSRKVVWRYGDGALPPPLTPSTSIDH</sequence>
<protein>
    <submittedName>
        <fullName evidence="1">Uncharacterized protein</fullName>
    </submittedName>
</protein>
<gene>
    <name evidence="1" type="ORF">L1987_03868</name>
</gene>
<proteinExistence type="predicted"/>
<dbReference type="EMBL" id="CM042018">
    <property type="protein sequence ID" value="KAI3829740.1"/>
    <property type="molecule type" value="Genomic_DNA"/>
</dbReference>
<comment type="caution">
    <text evidence="1">The sequence shown here is derived from an EMBL/GenBank/DDBJ whole genome shotgun (WGS) entry which is preliminary data.</text>
</comment>
<reference evidence="2" key="1">
    <citation type="journal article" date="2022" name="Mol. Ecol. Resour.">
        <title>The genomes of chicory, endive, great burdock and yacon provide insights into Asteraceae palaeo-polyploidization history and plant inulin production.</title>
        <authorList>
            <person name="Fan W."/>
            <person name="Wang S."/>
            <person name="Wang H."/>
            <person name="Wang A."/>
            <person name="Jiang F."/>
            <person name="Liu H."/>
            <person name="Zhao H."/>
            <person name="Xu D."/>
            <person name="Zhang Y."/>
        </authorList>
    </citation>
    <scope>NUCLEOTIDE SEQUENCE [LARGE SCALE GENOMIC DNA]</scope>
    <source>
        <strain evidence="2">cv. Yunnan</strain>
    </source>
</reference>
<organism evidence="1 2">
    <name type="scientific">Smallanthus sonchifolius</name>
    <dbReference type="NCBI Taxonomy" id="185202"/>
    <lineage>
        <taxon>Eukaryota</taxon>
        <taxon>Viridiplantae</taxon>
        <taxon>Streptophyta</taxon>
        <taxon>Embryophyta</taxon>
        <taxon>Tracheophyta</taxon>
        <taxon>Spermatophyta</taxon>
        <taxon>Magnoliopsida</taxon>
        <taxon>eudicotyledons</taxon>
        <taxon>Gunneridae</taxon>
        <taxon>Pentapetalae</taxon>
        <taxon>asterids</taxon>
        <taxon>campanulids</taxon>
        <taxon>Asterales</taxon>
        <taxon>Asteraceae</taxon>
        <taxon>Asteroideae</taxon>
        <taxon>Heliantheae alliance</taxon>
        <taxon>Millerieae</taxon>
        <taxon>Smallanthus</taxon>
    </lineage>
</organism>
<name>A0ACB9KBT3_9ASTR</name>
<evidence type="ECO:0000313" key="1">
    <source>
        <dbReference type="EMBL" id="KAI3829740.1"/>
    </source>
</evidence>
<accession>A0ACB9KBT3</accession>
<dbReference type="Proteomes" id="UP001056120">
    <property type="component" value="Linkage Group LG01"/>
</dbReference>
<reference evidence="1 2" key="2">
    <citation type="journal article" date="2022" name="Mol. Ecol. Resour.">
        <title>The genomes of chicory, endive, great burdock and yacon provide insights into Asteraceae paleo-polyploidization history and plant inulin production.</title>
        <authorList>
            <person name="Fan W."/>
            <person name="Wang S."/>
            <person name="Wang H."/>
            <person name="Wang A."/>
            <person name="Jiang F."/>
            <person name="Liu H."/>
            <person name="Zhao H."/>
            <person name="Xu D."/>
            <person name="Zhang Y."/>
        </authorList>
    </citation>
    <scope>NUCLEOTIDE SEQUENCE [LARGE SCALE GENOMIC DNA]</scope>
    <source>
        <strain evidence="2">cv. Yunnan</strain>
        <tissue evidence="1">Leaves</tissue>
    </source>
</reference>
<evidence type="ECO:0000313" key="2">
    <source>
        <dbReference type="Proteomes" id="UP001056120"/>
    </source>
</evidence>